<evidence type="ECO:0000313" key="2">
    <source>
        <dbReference type="Proteomes" id="UP000050277"/>
    </source>
</evidence>
<dbReference type="EMBL" id="LGKP01000042">
    <property type="protein sequence ID" value="KPL79985.1"/>
    <property type="molecule type" value="Genomic_DNA"/>
</dbReference>
<keyword evidence="2" id="KW-1185">Reference proteome</keyword>
<dbReference type="Proteomes" id="UP000050277">
    <property type="component" value="Unassembled WGS sequence"/>
</dbReference>
<proteinExistence type="predicted"/>
<dbReference type="AlphaFoldDB" id="A0A0P6XIM0"/>
<organism evidence="1 2">
    <name type="scientific">Herpetosiphon geysericola</name>
    <dbReference type="NCBI Taxonomy" id="70996"/>
    <lineage>
        <taxon>Bacteria</taxon>
        <taxon>Bacillati</taxon>
        <taxon>Chloroflexota</taxon>
        <taxon>Chloroflexia</taxon>
        <taxon>Herpetosiphonales</taxon>
        <taxon>Herpetosiphonaceae</taxon>
        <taxon>Herpetosiphon</taxon>
    </lineage>
</organism>
<gene>
    <name evidence="1" type="ORF">SE18_25710</name>
</gene>
<sequence length="308" mass="34350">MMMPQAAEQRSPGIRMSQFRCQSTVPMTQRCALVIGELDVAFTNTLHEVGISVIAVPSLVTGEALVIASLAYELVISSTIVILAPKDTYGQDTWPLAAQLTIWMQEAVIQPAWIVMPTNELSEQSRTRAERAGCVCINAPKTREELTTFVTSTFDQSVELDRVDPTLDARTQASIRRERAGFRDAAVVLYDTIRNQQQKSNRMCVPTSEDMWNALRLLIIPSGYLKDDSIRQQSLTVYAALGGKDRTRQLLREFSETLEGSDKRGLIALLAQGGRDNLAKTIGCHPDNVGRIWLRRIAPLFVDWLTLQ</sequence>
<dbReference type="RefSeq" id="WP_054537336.1">
    <property type="nucleotide sequence ID" value="NZ_LGKP01000042.1"/>
</dbReference>
<comment type="caution">
    <text evidence="1">The sequence shown here is derived from an EMBL/GenBank/DDBJ whole genome shotgun (WGS) entry which is preliminary data.</text>
</comment>
<reference evidence="1 2" key="1">
    <citation type="submission" date="2015-07" db="EMBL/GenBank/DDBJ databases">
        <title>Whole genome sequence of Herpetosiphon geysericola DSM 7119.</title>
        <authorList>
            <person name="Hemp J."/>
            <person name="Ward L.M."/>
            <person name="Pace L.A."/>
            <person name="Fischer W.W."/>
        </authorList>
    </citation>
    <scope>NUCLEOTIDE SEQUENCE [LARGE SCALE GENOMIC DNA]</scope>
    <source>
        <strain evidence="1 2">DSM 7119</strain>
    </source>
</reference>
<evidence type="ECO:0000313" key="1">
    <source>
        <dbReference type="EMBL" id="KPL79985.1"/>
    </source>
</evidence>
<name>A0A0P6XIM0_9CHLR</name>
<protein>
    <submittedName>
        <fullName evidence="1">Uncharacterized protein</fullName>
    </submittedName>
</protein>
<accession>A0A0P6XIM0</accession>